<dbReference type="InterPro" id="IPR023772">
    <property type="entry name" value="DNA-bd_HTH_TetR-type_CS"/>
</dbReference>
<dbReference type="KEGG" id="sna:Snas_5861"/>
<dbReference type="GO" id="GO:0003700">
    <property type="term" value="F:DNA-binding transcription factor activity"/>
    <property type="evidence" value="ECO:0007669"/>
    <property type="project" value="TreeGrafter"/>
</dbReference>
<evidence type="ECO:0000256" key="4">
    <source>
        <dbReference type="PROSITE-ProRule" id="PRU00335"/>
    </source>
</evidence>
<dbReference type="AlphaFoldDB" id="D3PZ61"/>
<dbReference type="Gene3D" id="1.10.10.60">
    <property type="entry name" value="Homeodomain-like"/>
    <property type="match status" value="1"/>
</dbReference>
<dbReference type="InterPro" id="IPR001647">
    <property type="entry name" value="HTH_TetR"/>
</dbReference>
<dbReference type="PROSITE" id="PS50977">
    <property type="entry name" value="HTH_TETR_2"/>
    <property type="match status" value="1"/>
</dbReference>
<keyword evidence="7" id="KW-1185">Reference proteome</keyword>
<reference evidence="6 7" key="1">
    <citation type="journal article" date="2009" name="Stand. Genomic Sci.">
        <title>Complete genome sequence of Stackebrandtia nassauensis type strain (LLR-40K-21).</title>
        <authorList>
            <person name="Munk C."/>
            <person name="Lapidus A."/>
            <person name="Copeland A."/>
            <person name="Jando M."/>
            <person name="Mayilraj S."/>
            <person name="Glavina Del Rio T."/>
            <person name="Nolan M."/>
            <person name="Chen F."/>
            <person name="Lucas S."/>
            <person name="Tice H."/>
            <person name="Cheng J.F."/>
            <person name="Han C."/>
            <person name="Detter J.C."/>
            <person name="Bruce D."/>
            <person name="Goodwin L."/>
            <person name="Chain P."/>
            <person name="Pitluck S."/>
            <person name="Goker M."/>
            <person name="Ovchinikova G."/>
            <person name="Pati A."/>
            <person name="Ivanova N."/>
            <person name="Mavromatis K."/>
            <person name="Chen A."/>
            <person name="Palaniappan K."/>
            <person name="Land M."/>
            <person name="Hauser L."/>
            <person name="Chang Y.J."/>
            <person name="Jeffries C.D."/>
            <person name="Bristow J."/>
            <person name="Eisen J.A."/>
            <person name="Markowitz V."/>
            <person name="Hugenholtz P."/>
            <person name="Kyrpides N.C."/>
            <person name="Klenk H.P."/>
        </authorList>
    </citation>
    <scope>NUCLEOTIDE SEQUENCE [LARGE SCALE GENOMIC DNA]</scope>
    <source>
        <strain evidence="7">DSM 44728 / CIP 108903 / NRRL B-16338 / NBRC 102104 / LLR-40K-21</strain>
    </source>
</reference>
<dbReference type="Proteomes" id="UP000000844">
    <property type="component" value="Chromosome"/>
</dbReference>
<sequence length="197" mass="21972">MTEERPVRGLRERTRLAVRAELSRLAVELFVRQGFERTTVDDITAAAGLSKRSFFRYFPAKEDAIFGDLDLLGEEVRADLRDRPTGEAPWDSLHQVLRGWSERIHSAGAVAEKLDLIETTPALRARFQHKREQLRDEIAAELRDRQPGGLSDFDIDLLTGAAAAALDAVSREVVRGGDPGAREELIDRAFAALKPVL</sequence>
<organism evidence="6 7">
    <name type="scientific">Stackebrandtia nassauensis (strain DSM 44728 / CIP 108903 / NRRL B-16338 / NBRC 102104 / LLR-40K-21)</name>
    <dbReference type="NCBI Taxonomy" id="446470"/>
    <lineage>
        <taxon>Bacteria</taxon>
        <taxon>Bacillati</taxon>
        <taxon>Actinomycetota</taxon>
        <taxon>Actinomycetes</taxon>
        <taxon>Glycomycetales</taxon>
        <taxon>Glycomycetaceae</taxon>
        <taxon>Stackebrandtia</taxon>
    </lineage>
</organism>
<dbReference type="Pfam" id="PF00440">
    <property type="entry name" value="TetR_N"/>
    <property type="match status" value="1"/>
</dbReference>
<dbReference type="OrthoDB" id="956698at2"/>
<proteinExistence type="predicted"/>
<dbReference type="InterPro" id="IPR041347">
    <property type="entry name" value="MftR_C"/>
</dbReference>
<dbReference type="HOGENOM" id="CLU_069356_2_2_11"/>
<dbReference type="eggNOG" id="COG1309">
    <property type="taxonomic scope" value="Bacteria"/>
</dbReference>
<evidence type="ECO:0000259" key="5">
    <source>
        <dbReference type="PROSITE" id="PS50977"/>
    </source>
</evidence>
<dbReference type="EMBL" id="CP001778">
    <property type="protein sequence ID" value="ADD45490.1"/>
    <property type="molecule type" value="Genomic_DNA"/>
</dbReference>
<feature type="domain" description="HTH tetR-type" evidence="5">
    <location>
        <begin position="16"/>
        <end position="76"/>
    </location>
</feature>
<evidence type="ECO:0000313" key="6">
    <source>
        <dbReference type="EMBL" id="ADD45490.1"/>
    </source>
</evidence>
<keyword evidence="1" id="KW-0805">Transcription regulation</keyword>
<dbReference type="PANTHER" id="PTHR30055:SF238">
    <property type="entry name" value="MYCOFACTOCIN BIOSYNTHESIS TRANSCRIPTIONAL REGULATOR MFTR-RELATED"/>
    <property type="match status" value="1"/>
</dbReference>
<dbReference type="PRINTS" id="PR00455">
    <property type="entry name" value="HTHTETR"/>
</dbReference>
<dbReference type="STRING" id="446470.Snas_5861"/>
<dbReference type="Gene3D" id="1.10.357.10">
    <property type="entry name" value="Tetracycline Repressor, domain 2"/>
    <property type="match status" value="1"/>
</dbReference>
<feature type="DNA-binding region" description="H-T-H motif" evidence="4">
    <location>
        <begin position="39"/>
        <end position="58"/>
    </location>
</feature>
<dbReference type="SUPFAM" id="SSF46689">
    <property type="entry name" value="Homeodomain-like"/>
    <property type="match status" value="1"/>
</dbReference>
<protein>
    <submittedName>
        <fullName evidence="6">Transcriptional regulator, TetR family</fullName>
    </submittedName>
</protein>
<evidence type="ECO:0000256" key="3">
    <source>
        <dbReference type="ARBA" id="ARBA00023163"/>
    </source>
</evidence>
<dbReference type="RefSeq" id="WP_013021061.1">
    <property type="nucleotide sequence ID" value="NC_013947.1"/>
</dbReference>
<dbReference type="GO" id="GO:0000976">
    <property type="term" value="F:transcription cis-regulatory region binding"/>
    <property type="evidence" value="ECO:0007669"/>
    <property type="project" value="TreeGrafter"/>
</dbReference>
<dbReference type="InterPro" id="IPR050109">
    <property type="entry name" value="HTH-type_TetR-like_transc_reg"/>
</dbReference>
<name>D3PZ61_STANL</name>
<accession>D3PZ61</accession>
<dbReference type="PANTHER" id="PTHR30055">
    <property type="entry name" value="HTH-TYPE TRANSCRIPTIONAL REGULATOR RUTR"/>
    <property type="match status" value="1"/>
</dbReference>
<evidence type="ECO:0000256" key="2">
    <source>
        <dbReference type="ARBA" id="ARBA00023125"/>
    </source>
</evidence>
<evidence type="ECO:0000256" key="1">
    <source>
        <dbReference type="ARBA" id="ARBA00023015"/>
    </source>
</evidence>
<keyword evidence="3" id="KW-0804">Transcription</keyword>
<dbReference type="PROSITE" id="PS01081">
    <property type="entry name" value="HTH_TETR_1"/>
    <property type="match status" value="1"/>
</dbReference>
<dbReference type="Pfam" id="PF17754">
    <property type="entry name" value="TetR_C_14"/>
    <property type="match status" value="1"/>
</dbReference>
<gene>
    <name evidence="6" type="ordered locus">Snas_5861</name>
</gene>
<evidence type="ECO:0000313" key="7">
    <source>
        <dbReference type="Proteomes" id="UP000000844"/>
    </source>
</evidence>
<dbReference type="InterPro" id="IPR009057">
    <property type="entry name" value="Homeodomain-like_sf"/>
</dbReference>
<keyword evidence="2 4" id="KW-0238">DNA-binding</keyword>